<evidence type="ECO:0000256" key="6">
    <source>
        <dbReference type="ARBA" id="ARBA00022777"/>
    </source>
</evidence>
<dbReference type="InterPro" id="IPR003594">
    <property type="entry name" value="HATPase_dom"/>
</dbReference>
<keyword evidence="6 11" id="KW-0418">Kinase</keyword>
<dbReference type="GO" id="GO:0000155">
    <property type="term" value="F:phosphorelay sensor kinase activity"/>
    <property type="evidence" value="ECO:0007669"/>
    <property type="project" value="InterPro"/>
</dbReference>
<feature type="domain" description="PAS" evidence="10">
    <location>
        <begin position="13"/>
        <end position="55"/>
    </location>
</feature>
<evidence type="ECO:0000256" key="7">
    <source>
        <dbReference type="ARBA" id="ARBA00022840"/>
    </source>
</evidence>
<evidence type="ECO:0000313" key="12">
    <source>
        <dbReference type="Proteomes" id="UP000264445"/>
    </source>
</evidence>
<protein>
    <recommendedName>
        <fullName evidence="2">histidine kinase</fullName>
        <ecNumber evidence="2">2.7.13.3</ecNumber>
    </recommendedName>
</protein>
<dbReference type="SMART" id="SM00387">
    <property type="entry name" value="HATPase_c"/>
    <property type="match status" value="1"/>
</dbReference>
<dbReference type="PRINTS" id="PR00344">
    <property type="entry name" value="BCTRLSENSOR"/>
</dbReference>
<organism evidence="11 12">
    <name type="scientific">Caldanaerobacter subterraneus</name>
    <dbReference type="NCBI Taxonomy" id="911092"/>
    <lineage>
        <taxon>Bacteria</taxon>
        <taxon>Bacillati</taxon>
        <taxon>Bacillota</taxon>
        <taxon>Clostridia</taxon>
        <taxon>Thermoanaerobacterales</taxon>
        <taxon>Thermoanaerobacteraceae</taxon>
        <taxon>Caldanaerobacter</taxon>
    </lineage>
</organism>
<name>A0A101E4P2_9THEO</name>
<dbReference type="SUPFAM" id="SSF55874">
    <property type="entry name" value="ATPase domain of HSP90 chaperone/DNA topoisomerase II/histidine kinase"/>
    <property type="match status" value="1"/>
</dbReference>
<dbReference type="Pfam" id="PF13188">
    <property type="entry name" value="PAS_8"/>
    <property type="match status" value="1"/>
</dbReference>
<evidence type="ECO:0000256" key="1">
    <source>
        <dbReference type="ARBA" id="ARBA00000085"/>
    </source>
</evidence>
<keyword evidence="5" id="KW-0547">Nucleotide-binding</keyword>
<dbReference type="InterPro" id="IPR005467">
    <property type="entry name" value="His_kinase_dom"/>
</dbReference>
<dbReference type="PANTHER" id="PTHR43065:SF10">
    <property type="entry name" value="PEROXIDE STRESS-ACTIVATED HISTIDINE KINASE MAK3"/>
    <property type="match status" value="1"/>
</dbReference>
<dbReference type="SUPFAM" id="SSF47384">
    <property type="entry name" value="Homodimeric domain of signal transducing histidine kinase"/>
    <property type="match status" value="1"/>
</dbReference>
<dbReference type="InterPro" id="IPR004358">
    <property type="entry name" value="Sig_transdc_His_kin-like_C"/>
</dbReference>
<dbReference type="PANTHER" id="PTHR43065">
    <property type="entry name" value="SENSOR HISTIDINE KINASE"/>
    <property type="match status" value="1"/>
</dbReference>
<dbReference type="InterPro" id="IPR036097">
    <property type="entry name" value="HisK_dim/P_sf"/>
</dbReference>
<evidence type="ECO:0000256" key="4">
    <source>
        <dbReference type="ARBA" id="ARBA00022679"/>
    </source>
</evidence>
<dbReference type="AlphaFoldDB" id="A0A101E4P2"/>
<proteinExistence type="predicted"/>
<evidence type="ECO:0000259" key="9">
    <source>
        <dbReference type="PROSITE" id="PS50109"/>
    </source>
</evidence>
<dbReference type="Pfam" id="PF13426">
    <property type="entry name" value="PAS_9"/>
    <property type="match status" value="1"/>
</dbReference>
<sequence length="462" mass="52810">MKSHKSSSTQKNSLQWICNLLDNAHDFFVLKDLKGKVVHINTRLLEILGYTHEDVEDYDYFFHSVLKYKEIGPYEEGLIIELTGKYNIRMSFGIKFSPITNTAGEKVAYLGFVKLRDYVKGRLDYPLDLFKASANVLEVTEEGVIVVDGKFNVVYVNNKACELFGIKYVKFINTKFLDLIKRYKPDFSEISLLRGDKIVVPSRDGNEERVLLLKYGKLMNNHWKIIIAKDITEDLRYKKLMEQTEKYTIAGEFAATTIHEIKNSLTSIKGFIQLLQVKHPDSFTYYETILDEVDRVLGLIRNYLGIIKSNEEGEEGKEIDVNAVINQYLLLFEAEMVKKGIKLEKRFGNVPLMKIDKNHIKQLILNIVQNSMHAVENNGKIVLSTKYSPYLKKLILRIADNGGGIEKKHLKRVIEPLFTTKKDGTGLGLAICKSIADMYNGDLKIYSKKGKGTLVKVVLGEK</sequence>
<keyword evidence="7" id="KW-0067">ATP-binding</keyword>
<dbReference type="Pfam" id="PF00512">
    <property type="entry name" value="HisKA"/>
    <property type="match status" value="1"/>
</dbReference>
<evidence type="ECO:0000256" key="5">
    <source>
        <dbReference type="ARBA" id="ARBA00022741"/>
    </source>
</evidence>
<dbReference type="InterPro" id="IPR000014">
    <property type="entry name" value="PAS"/>
</dbReference>
<dbReference type="RefSeq" id="WP_009611219.1">
    <property type="nucleotide sequence ID" value="NZ_DOLB01000163.1"/>
</dbReference>
<dbReference type="SUPFAM" id="SSF55785">
    <property type="entry name" value="PYP-like sensor domain (PAS domain)"/>
    <property type="match status" value="2"/>
</dbReference>
<dbReference type="SMART" id="SM00388">
    <property type="entry name" value="HisKA"/>
    <property type="match status" value="1"/>
</dbReference>
<dbReference type="InterPro" id="IPR036890">
    <property type="entry name" value="HATPase_C_sf"/>
</dbReference>
<keyword evidence="3" id="KW-0597">Phosphoprotein</keyword>
<gene>
    <name evidence="11" type="ORF">DEA61_11030</name>
</gene>
<feature type="domain" description="Histidine kinase" evidence="9">
    <location>
        <begin position="256"/>
        <end position="462"/>
    </location>
</feature>
<dbReference type="EMBL" id="DOLB01000163">
    <property type="protein sequence ID" value="HBT50286.1"/>
    <property type="molecule type" value="Genomic_DNA"/>
</dbReference>
<dbReference type="Gene3D" id="3.30.565.10">
    <property type="entry name" value="Histidine kinase-like ATPase, C-terminal domain"/>
    <property type="match status" value="1"/>
</dbReference>
<dbReference type="PROSITE" id="PS50112">
    <property type="entry name" value="PAS"/>
    <property type="match status" value="2"/>
</dbReference>
<comment type="catalytic activity">
    <reaction evidence="1">
        <text>ATP + protein L-histidine = ADP + protein N-phospho-L-histidine.</text>
        <dbReference type="EC" id="2.7.13.3"/>
    </reaction>
</comment>
<dbReference type="NCBIfam" id="TIGR00229">
    <property type="entry name" value="sensory_box"/>
    <property type="match status" value="1"/>
</dbReference>
<keyword evidence="4" id="KW-0808">Transferase</keyword>
<dbReference type="Pfam" id="PF02518">
    <property type="entry name" value="HATPase_c"/>
    <property type="match status" value="1"/>
</dbReference>
<dbReference type="CDD" id="cd00082">
    <property type="entry name" value="HisKA"/>
    <property type="match status" value="1"/>
</dbReference>
<dbReference type="EC" id="2.7.13.3" evidence="2"/>
<feature type="domain" description="PAS" evidence="10">
    <location>
        <begin position="136"/>
        <end position="186"/>
    </location>
</feature>
<evidence type="ECO:0000313" key="11">
    <source>
        <dbReference type="EMBL" id="HBT50286.1"/>
    </source>
</evidence>
<evidence type="ECO:0000259" key="10">
    <source>
        <dbReference type="PROSITE" id="PS50112"/>
    </source>
</evidence>
<reference evidence="11 12" key="1">
    <citation type="journal article" date="2018" name="Nat. Biotechnol.">
        <title>A standardized bacterial taxonomy based on genome phylogeny substantially revises the tree of life.</title>
        <authorList>
            <person name="Parks D.H."/>
            <person name="Chuvochina M."/>
            <person name="Waite D.W."/>
            <person name="Rinke C."/>
            <person name="Skarshewski A."/>
            <person name="Chaumeil P.A."/>
            <person name="Hugenholtz P."/>
        </authorList>
    </citation>
    <scope>NUCLEOTIDE SEQUENCE [LARGE SCALE GENOMIC DNA]</scope>
    <source>
        <strain evidence="11">UBA12544</strain>
    </source>
</reference>
<evidence type="ECO:0000256" key="8">
    <source>
        <dbReference type="ARBA" id="ARBA00023012"/>
    </source>
</evidence>
<dbReference type="Gene3D" id="1.10.287.130">
    <property type="match status" value="1"/>
</dbReference>
<dbReference type="InterPro" id="IPR035965">
    <property type="entry name" value="PAS-like_dom_sf"/>
</dbReference>
<accession>A0A101E4P2</accession>
<dbReference type="Proteomes" id="UP000264445">
    <property type="component" value="Unassembled WGS sequence"/>
</dbReference>
<keyword evidence="8" id="KW-0902">Two-component regulatory system</keyword>
<dbReference type="PROSITE" id="PS50109">
    <property type="entry name" value="HIS_KIN"/>
    <property type="match status" value="1"/>
</dbReference>
<dbReference type="Gene3D" id="3.30.450.20">
    <property type="entry name" value="PAS domain"/>
    <property type="match status" value="2"/>
</dbReference>
<evidence type="ECO:0000256" key="2">
    <source>
        <dbReference type="ARBA" id="ARBA00012438"/>
    </source>
</evidence>
<dbReference type="GO" id="GO:0005524">
    <property type="term" value="F:ATP binding"/>
    <property type="evidence" value="ECO:0007669"/>
    <property type="project" value="UniProtKB-KW"/>
</dbReference>
<dbReference type="InterPro" id="IPR003661">
    <property type="entry name" value="HisK_dim/P_dom"/>
</dbReference>
<comment type="caution">
    <text evidence="11">The sequence shown here is derived from an EMBL/GenBank/DDBJ whole genome shotgun (WGS) entry which is preliminary data.</text>
</comment>
<evidence type="ECO:0000256" key="3">
    <source>
        <dbReference type="ARBA" id="ARBA00022553"/>
    </source>
</evidence>
<dbReference type="CDD" id="cd00130">
    <property type="entry name" value="PAS"/>
    <property type="match status" value="2"/>
</dbReference>
<dbReference type="SMART" id="SM00091">
    <property type="entry name" value="PAS"/>
    <property type="match status" value="2"/>
</dbReference>